<dbReference type="GO" id="GO:0009295">
    <property type="term" value="C:nucleoid"/>
    <property type="evidence" value="ECO:0007669"/>
    <property type="project" value="InterPro"/>
</dbReference>
<keyword evidence="2" id="KW-1185">Reference proteome</keyword>
<proteinExistence type="predicted"/>
<dbReference type="InterPro" id="IPR007358">
    <property type="entry name" value="Nucleoid_associated_NdpA"/>
</dbReference>
<accession>A0A5K7S410</accession>
<sequence>MLYTEYIAIKSIALHQVGNKLNAEGVKISNSELYLINEVRSLLSSYFITPFKSNEYHNFFHESDLGLNEVFVYANQIFDHPDSLYNQSVNLAKHLYEQSLHPKIKGGEFYTVYFQDCILDGKTVDAVGLFKSENKDTFLKVYPSEGGFNIESEMGVNINKLDKGCLIFNTEREKGYVVAVIDNTNRGAEARYWIDDFLHVRPRQDEYHDTHNILSLCKNFVTKELPQQFELSKADQADILNRSVQFFKDNDSFNLQDFANEIMEKPDVIVSFKNYTEAFQREREITINDNFTISDSAVKKQTRAFKSVIKLDQNFHIYVHGNRELIEQGVDEKGQKFYKIYYLEES</sequence>
<protein>
    <submittedName>
        <fullName evidence="1">Lmo0572 protein</fullName>
    </submittedName>
</protein>
<gene>
    <name evidence="1" type="ORF">AQPE_0420</name>
</gene>
<dbReference type="KEGG" id="anf:AQPE_0420"/>
<name>A0A5K7S410_9BACT</name>
<organism evidence="1 2">
    <name type="scientific">Aquipluma nitroreducens</name>
    <dbReference type="NCBI Taxonomy" id="2010828"/>
    <lineage>
        <taxon>Bacteria</taxon>
        <taxon>Pseudomonadati</taxon>
        <taxon>Bacteroidota</taxon>
        <taxon>Bacteroidia</taxon>
        <taxon>Marinilabiliales</taxon>
        <taxon>Prolixibacteraceae</taxon>
        <taxon>Aquipluma</taxon>
    </lineage>
</organism>
<evidence type="ECO:0000313" key="2">
    <source>
        <dbReference type="Proteomes" id="UP001193389"/>
    </source>
</evidence>
<dbReference type="RefSeq" id="WP_318349368.1">
    <property type="nucleotide sequence ID" value="NZ_AP018694.1"/>
</dbReference>
<reference evidence="1" key="1">
    <citation type="journal article" date="2020" name="Int. J. Syst. Evol. Microbiol.">
        <title>Aquipluma nitroreducens gen. nov. sp. nov., a novel facultatively anaerobic bacterium isolated from a freshwater lake.</title>
        <authorList>
            <person name="Watanabe M."/>
            <person name="Kojima H."/>
            <person name="Fukui M."/>
        </authorList>
    </citation>
    <scope>NUCLEOTIDE SEQUENCE</scope>
    <source>
        <strain evidence="1">MeG22</strain>
    </source>
</reference>
<dbReference type="EMBL" id="AP018694">
    <property type="protein sequence ID" value="BBE16283.1"/>
    <property type="molecule type" value="Genomic_DNA"/>
</dbReference>
<evidence type="ECO:0000313" key="1">
    <source>
        <dbReference type="EMBL" id="BBE16283.1"/>
    </source>
</evidence>
<dbReference type="AlphaFoldDB" id="A0A5K7S410"/>
<dbReference type="Proteomes" id="UP001193389">
    <property type="component" value="Chromosome"/>
</dbReference>
<dbReference type="Pfam" id="PF04245">
    <property type="entry name" value="NA37"/>
    <property type="match status" value="1"/>
</dbReference>